<keyword evidence="3" id="KW-1185">Reference proteome</keyword>
<dbReference type="PROSITE" id="PS51257">
    <property type="entry name" value="PROKAR_LIPOPROTEIN"/>
    <property type="match status" value="1"/>
</dbReference>
<sequence length="216" mass="24510">MNINIKPTPATILLAFISCLIPFSADIGLPLLHGHTVTMIENSQAILLLLGAVLTFSYMKPFQLTEGSRKFWLWSVLWWVVLLGRSTSWGRDYFPELPKAVFRSISVILIASLVLSYLLSSQLRKAIAVRFKTWSIPLWTCMLVVTTFLLADTVEHHRLLSPIFLHDLNYQDLIEELFETPFILGLLLISLDFMKQDMQCENSQNGLLPGLNTTVS</sequence>
<keyword evidence="1" id="KW-0472">Membrane</keyword>
<keyword evidence="1" id="KW-1133">Transmembrane helix</keyword>
<evidence type="ECO:0000313" key="2">
    <source>
        <dbReference type="EMBL" id="MCS2163390.1"/>
    </source>
</evidence>
<reference evidence="2 3" key="1">
    <citation type="submission" date="2022-04" db="EMBL/GenBank/DDBJ databases">
        <title>Proposal of a three novel species of Scandinavium, Scandinavium hiltneri, Scandinavium manionii, Scandinavium tedordense.</title>
        <authorList>
            <person name="Maddock D.W."/>
            <person name="Brady C.L."/>
            <person name="Denman S."/>
            <person name="Arnold D."/>
        </authorList>
    </citation>
    <scope>NUCLEOTIDE SEQUENCE [LARGE SCALE GENOMIC DNA]</scope>
    <source>
        <strain evidence="2 3">H11S7</strain>
    </source>
</reference>
<organism evidence="2 3">
    <name type="scientific">Scandinavium hiltneri</name>
    <dbReference type="NCBI Taxonomy" id="2926519"/>
    <lineage>
        <taxon>Bacteria</taxon>
        <taxon>Pseudomonadati</taxon>
        <taxon>Pseudomonadota</taxon>
        <taxon>Gammaproteobacteria</taxon>
        <taxon>Enterobacterales</taxon>
        <taxon>Enterobacteriaceae</taxon>
        <taxon>Scandinavium</taxon>
    </lineage>
</organism>
<accession>A0ABT2E679</accession>
<protein>
    <recommendedName>
        <fullName evidence="4">Nitric oxide reductase</fullName>
    </recommendedName>
</protein>
<evidence type="ECO:0000256" key="1">
    <source>
        <dbReference type="SAM" id="Phobius"/>
    </source>
</evidence>
<gene>
    <name evidence="2" type="ORF">MUU47_20095</name>
</gene>
<dbReference type="Proteomes" id="UP001205357">
    <property type="component" value="Unassembled WGS sequence"/>
</dbReference>
<proteinExistence type="predicted"/>
<dbReference type="RefSeq" id="WP_258989933.1">
    <property type="nucleotide sequence ID" value="NZ_JALIGE010000076.1"/>
</dbReference>
<dbReference type="EMBL" id="JALIGE010000076">
    <property type="protein sequence ID" value="MCS2163390.1"/>
    <property type="molecule type" value="Genomic_DNA"/>
</dbReference>
<name>A0ABT2E679_9ENTR</name>
<keyword evidence="1" id="KW-0812">Transmembrane</keyword>
<comment type="caution">
    <text evidence="2">The sequence shown here is derived from an EMBL/GenBank/DDBJ whole genome shotgun (WGS) entry which is preliminary data.</text>
</comment>
<evidence type="ECO:0000313" key="3">
    <source>
        <dbReference type="Proteomes" id="UP001205357"/>
    </source>
</evidence>
<feature type="transmembrane region" description="Helical" evidence="1">
    <location>
        <begin position="41"/>
        <end position="59"/>
    </location>
</feature>
<feature type="transmembrane region" description="Helical" evidence="1">
    <location>
        <begin position="100"/>
        <end position="119"/>
    </location>
</feature>
<feature type="transmembrane region" description="Helical" evidence="1">
    <location>
        <begin position="131"/>
        <end position="151"/>
    </location>
</feature>
<evidence type="ECO:0008006" key="4">
    <source>
        <dbReference type="Google" id="ProtNLM"/>
    </source>
</evidence>
<feature type="transmembrane region" description="Helical" evidence="1">
    <location>
        <begin position="71"/>
        <end position="88"/>
    </location>
</feature>